<keyword evidence="8" id="KW-0539">Nucleus</keyword>
<dbReference type="Gene3D" id="3.30.160.60">
    <property type="entry name" value="Classic Zinc Finger"/>
    <property type="match status" value="1"/>
</dbReference>
<comment type="caution">
    <text evidence="11">The sequence shown here is derived from an EMBL/GenBank/DDBJ whole genome shotgun (WGS) entry which is preliminary data.</text>
</comment>
<dbReference type="GO" id="GO:0030182">
    <property type="term" value="P:neuron differentiation"/>
    <property type="evidence" value="ECO:0007669"/>
    <property type="project" value="TreeGrafter"/>
</dbReference>
<dbReference type="InterPro" id="IPR042972">
    <property type="entry name" value="INSM1/2"/>
</dbReference>
<dbReference type="GO" id="GO:0010564">
    <property type="term" value="P:regulation of cell cycle process"/>
    <property type="evidence" value="ECO:0007669"/>
    <property type="project" value="TreeGrafter"/>
</dbReference>
<keyword evidence="12" id="KW-1185">Reference proteome</keyword>
<dbReference type="SUPFAM" id="SSF57667">
    <property type="entry name" value="beta-beta-alpha zinc fingers"/>
    <property type="match status" value="1"/>
</dbReference>
<dbReference type="PROSITE" id="PS50157">
    <property type="entry name" value="ZINC_FINGER_C2H2_2"/>
    <property type="match status" value="2"/>
</dbReference>
<name>A0A8T0DJE6_9TREM</name>
<sequence length="392" mass="43829">MNTAYFHQLPTELSGSCWDKSQSHQDCSNLEHGQFDWIAKRNSCSAENAQANSTKFALSYNNNRNAYGRYANRIKDGTKFEESFKRKHQRKGTHSALSTITKVKSVACASMSSHRSGTIPHLISPPNAQVRARLARIPNLLGPYNCRLCGQEFEDAFKLAGHRCPCIAHTDYRCPECEKVFNCPANLASHRRWHKPKSAGTNMMRSASTNQLNSLLRKSRQHHFSKTSFTQTGNHLTKYQDAGQLQPGLMESNSDISFGNPYLQQAKQASEATLDGVTVTVKGGCKPCPSSTANEAGKRTKTGLHSFSVEAILGRLYKDPVDVKIQNQKPEVKSSQSTISKFSLSESVPRDIRICVRCGFRSDTQQCFEQHMSEHVLEQVYTFVRKNSTGPM</sequence>
<dbReference type="Proteomes" id="UP000699462">
    <property type="component" value="Unassembled WGS sequence"/>
</dbReference>
<keyword evidence="3" id="KW-0677">Repeat</keyword>
<accession>A0A8T0DJE6</accession>
<dbReference type="SMART" id="SM00355">
    <property type="entry name" value="ZnF_C2H2"/>
    <property type="match status" value="3"/>
</dbReference>
<dbReference type="InterPro" id="IPR036236">
    <property type="entry name" value="Znf_C2H2_sf"/>
</dbReference>
<feature type="domain" description="C2H2-type" evidence="10">
    <location>
        <begin position="144"/>
        <end position="174"/>
    </location>
</feature>
<dbReference type="EMBL" id="JTDF01003885">
    <property type="protein sequence ID" value="KAF8567412.1"/>
    <property type="molecule type" value="Genomic_DNA"/>
</dbReference>
<dbReference type="PROSITE" id="PS00028">
    <property type="entry name" value="ZINC_FINGER_C2H2_1"/>
    <property type="match status" value="1"/>
</dbReference>
<dbReference type="GO" id="GO:0017053">
    <property type="term" value="C:transcription repressor complex"/>
    <property type="evidence" value="ECO:0007669"/>
    <property type="project" value="TreeGrafter"/>
</dbReference>
<evidence type="ECO:0000256" key="3">
    <source>
        <dbReference type="ARBA" id="ARBA00022737"/>
    </source>
</evidence>
<evidence type="ECO:0000259" key="10">
    <source>
        <dbReference type="PROSITE" id="PS50157"/>
    </source>
</evidence>
<dbReference type="GO" id="GO:0008270">
    <property type="term" value="F:zinc ion binding"/>
    <property type="evidence" value="ECO:0007669"/>
    <property type="project" value="UniProtKB-KW"/>
</dbReference>
<gene>
    <name evidence="11" type="ORF">P879_04676</name>
</gene>
<feature type="domain" description="C2H2-type" evidence="10">
    <location>
        <begin position="172"/>
        <end position="199"/>
    </location>
</feature>
<protein>
    <recommendedName>
        <fullName evidence="10">C2H2-type domain-containing protein</fullName>
    </recommendedName>
</protein>
<dbReference type="PANTHER" id="PTHR15065">
    <property type="entry name" value="INSULINOMA-ASSOCIATED 1"/>
    <property type="match status" value="1"/>
</dbReference>
<organism evidence="11 12">
    <name type="scientific">Paragonimus westermani</name>
    <dbReference type="NCBI Taxonomy" id="34504"/>
    <lineage>
        <taxon>Eukaryota</taxon>
        <taxon>Metazoa</taxon>
        <taxon>Spiralia</taxon>
        <taxon>Lophotrochozoa</taxon>
        <taxon>Platyhelminthes</taxon>
        <taxon>Trematoda</taxon>
        <taxon>Digenea</taxon>
        <taxon>Plagiorchiida</taxon>
        <taxon>Troglotremata</taxon>
        <taxon>Troglotrematidae</taxon>
        <taxon>Paragonimus</taxon>
    </lineage>
</organism>
<keyword evidence="2" id="KW-0479">Metal-binding</keyword>
<evidence type="ECO:0000256" key="7">
    <source>
        <dbReference type="ARBA" id="ARBA00023163"/>
    </source>
</evidence>
<keyword evidence="7" id="KW-0804">Transcription</keyword>
<keyword evidence="6" id="KW-0805">Transcription regulation</keyword>
<evidence type="ECO:0000256" key="8">
    <source>
        <dbReference type="ARBA" id="ARBA00023242"/>
    </source>
</evidence>
<dbReference type="InterPro" id="IPR013087">
    <property type="entry name" value="Znf_C2H2_type"/>
</dbReference>
<dbReference type="PANTHER" id="PTHR15065:SF4">
    <property type="entry name" value="LD18634P"/>
    <property type="match status" value="1"/>
</dbReference>
<evidence type="ECO:0000256" key="9">
    <source>
        <dbReference type="PROSITE-ProRule" id="PRU00042"/>
    </source>
</evidence>
<evidence type="ECO:0000256" key="4">
    <source>
        <dbReference type="ARBA" id="ARBA00022771"/>
    </source>
</evidence>
<evidence type="ECO:0000313" key="12">
    <source>
        <dbReference type="Proteomes" id="UP000699462"/>
    </source>
</evidence>
<reference evidence="11 12" key="1">
    <citation type="submission" date="2019-07" db="EMBL/GenBank/DDBJ databases">
        <title>Annotation for the trematode Paragonimus westermani.</title>
        <authorList>
            <person name="Choi Y.-J."/>
        </authorList>
    </citation>
    <scope>NUCLEOTIDE SEQUENCE [LARGE SCALE GENOMIC DNA]</scope>
    <source>
        <strain evidence="11">180907_Pwestermani</strain>
    </source>
</reference>
<comment type="subcellular location">
    <subcellularLocation>
        <location evidence="1">Nucleus</location>
    </subcellularLocation>
</comment>
<evidence type="ECO:0000256" key="5">
    <source>
        <dbReference type="ARBA" id="ARBA00022833"/>
    </source>
</evidence>
<dbReference type="GO" id="GO:0001227">
    <property type="term" value="F:DNA-binding transcription repressor activity, RNA polymerase II-specific"/>
    <property type="evidence" value="ECO:0007669"/>
    <property type="project" value="TreeGrafter"/>
</dbReference>
<evidence type="ECO:0000256" key="1">
    <source>
        <dbReference type="ARBA" id="ARBA00004123"/>
    </source>
</evidence>
<evidence type="ECO:0000256" key="6">
    <source>
        <dbReference type="ARBA" id="ARBA00023015"/>
    </source>
</evidence>
<dbReference type="GO" id="GO:0000978">
    <property type="term" value="F:RNA polymerase II cis-regulatory region sequence-specific DNA binding"/>
    <property type="evidence" value="ECO:0007669"/>
    <property type="project" value="TreeGrafter"/>
</dbReference>
<dbReference type="FunFam" id="3.30.160.60:FF:001896">
    <property type="entry name" value="insulinoma-associated protein 1b"/>
    <property type="match status" value="1"/>
</dbReference>
<dbReference type="OrthoDB" id="8953942at2759"/>
<dbReference type="AlphaFoldDB" id="A0A8T0DJE6"/>
<dbReference type="GO" id="GO:0005634">
    <property type="term" value="C:nucleus"/>
    <property type="evidence" value="ECO:0007669"/>
    <property type="project" value="UniProtKB-SubCell"/>
</dbReference>
<evidence type="ECO:0000256" key="2">
    <source>
        <dbReference type="ARBA" id="ARBA00022723"/>
    </source>
</evidence>
<proteinExistence type="predicted"/>
<keyword evidence="5" id="KW-0862">Zinc</keyword>
<evidence type="ECO:0000313" key="11">
    <source>
        <dbReference type="EMBL" id="KAF8567412.1"/>
    </source>
</evidence>
<keyword evidence="4 9" id="KW-0863">Zinc-finger</keyword>